<feature type="compositionally biased region" description="Basic and acidic residues" evidence="7">
    <location>
        <begin position="1645"/>
        <end position="1662"/>
    </location>
</feature>
<feature type="region of interest" description="Disordered" evidence="7">
    <location>
        <begin position="1198"/>
        <end position="1232"/>
    </location>
</feature>
<keyword evidence="3 6" id="KW-0238">DNA-binding</keyword>
<feature type="compositionally biased region" description="Low complexity" evidence="7">
    <location>
        <begin position="1042"/>
        <end position="1070"/>
    </location>
</feature>
<feature type="compositionally biased region" description="Low complexity" evidence="7">
    <location>
        <begin position="328"/>
        <end position="342"/>
    </location>
</feature>
<keyword evidence="1" id="KW-0597">Phosphoprotein</keyword>
<feature type="domain" description="HMG box" evidence="8">
    <location>
        <begin position="1397"/>
        <end position="1465"/>
    </location>
</feature>
<dbReference type="SMART" id="SM00398">
    <property type="entry name" value="HMG"/>
    <property type="match status" value="1"/>
</dbReference>
<feature type="compositionally biased region" description="Polar residues" evidence="7">
    <location>
        <begin position="121"/>
        <end position="139"/>
    </location>
</feature>
<feature type="compositionally biased region" description="Low complexity" evidence="7">
    <location>
        <begin position="168"/>
        <end position="194"/>
    </location>
</feature>
<feature type="compositionally biased region" description="Polar residues" evidence="7">
    <location>
        <begin position="732"/>
        <end position="742"/>
    </location>
</feature>
<feature type="compositionally biased region" description="Basic and acidic residues" evidence="7">
    <location>
        <begin position="1543"/>
        <end position="1553"/>
    </location>
</feature>
<gene>
    <name evidence="9" type="ORF">H4Q32_006548</name>
</gene>
<feature type="compositionally biased region" description="Basic and acidic residues" evidence="7">
    <location>
        <begin position="42"/>
        <end position="69"/>
    </location>
</feature>
<feature type="compositionally biased region" description="Polar residues" evidence="7">
    <location>
        <begin position="256"/>
        <end position="277"/>
    </location>
</feature>
<dbReference type="PANTHER" id="PTHR13059">
    <property type="entry name" value="HMG-BOX TRANSCRIPTION FACTOR BBX"/>
    <property type="match status" value="1"/>
</dbReference>
<sequence>MDTVALDSEALGRRETALRPCVMEEAYATRLCRSNLRRKGQRKQEEAWTRAEEKDREGAGCKRETEKSGGLETLSEQEKMKPIKKQERRSPPSTRAKGVKRRTADSSPQEEKREVEEKPQVSPTSPKRHISSNSDSSQEGPLRRSGSPEKEGLLRIAVDFGKVEECPGSSKSGGTQSDSNSSTTSASNSPNPSSNRKTATFKARVPKKKYTSEHCAGNHGNASTPSTPPQSSSSSHNGSGVSQGPAASAAHMDLHGQSQLAEDSSTGYGHNSVTGPTGRTAGECGERDGMSASSPQRCSSTDTASEHSADLEVTASRRDSHSNSQKPQAHSTSTSSQDSLSSGLAGVLAKGLKNQRVLARQGPRLGEGWPHDRGREISVVFRTGVVRRVSEEHGIVEVQLNGEKTICKYPFRVATDSIDLILDASPPGVAPVAIGTRVCVPYGGDEGSGGGQQWYREGIVTQVDQHPAVSFPYRVQLRDDLSDERKERRGVEDDGRAQAIWVSRQNLRLLVPPWDLEPPQPAEPGIDGRRVREREWEEREDMEVEQEVVRLTRPAFEVQGLLHPVTVPFTSPHSSSSAVNTAITSVFSVAPNRDWEHHREKDQERDLHRHLERERERDRERERERQKHHPLHSSTPDGVDLEVSCLSQLRDGGITTMGGKALGPPSQHRPILSKPNYLSPHLSVVRGLSTPIAPHLPLAPHPNHPPMLLGLDSATGAAVISSTPQLPPLPPNSSRGSLDKTPSSNSHGASGGGSGSSSSSSRSRTPLTAAQQKYKKGDVVCTPTGIRKKFNGKQWRRLCSREGCSKESQRRGYCSRHLSMRTKEMEAGGGVGRDRSGASSTGTLTPDLRLGGRTSSEYDWDDNSRDSSEASSRGGDSRPRLVMTSLIPQELPRDMSRFDFDECEAANMLVSLGSSRSCTPSFSPVSNQSPFSPAPSPSPTLFGFRPANFSPITAPLTPRRPRHLSGTKIPGTPGTERERHISGIVPSFQTNLTFTVPMSPSKRKLDAPPPPLPSASDYAKSDPQLNDPGLSLNAAAFRVLSPQSQPTTPSSLSFPRQRSVTSRPSSSAASTPPPMLVSPTPPSPLPQDPSSRRIVPLRDSPVIVRNPDVPLAKFSDGPLSRRASSRSREHSQPPHHAMGLQAPVPINGAATNGAVLLRNPAPTLVLVTSSQSLTPVAPGHPAHSNSAALNVSTSNATTGPALALSGSGGKEQERKSGGPADAGGALPQPVACHPSPTALLPLILPAESPHPAPRKDIIMGRPGTVWTNVEPRSVPVFAWHSLVPFLETSQTKMSMQPADGQTLVNQSKEPRCGVALVTEGPTDHPAPERGSPSCPPPAAEDPPVEREGGDSETESDADDLFFPSQDSAPSTSPVKRRTQSLSALPKEGDKKREKDHIRRPMNAFMIFSKRHRALVHQRHPNQDNRTVSKILGEWWYALGPKEKQKYHDLAFQVKEAHFRAHPDWKWCNKDRRKSLSEGRGTPGAKEARERSVSESTEAHSTSQGADQKGAGPSWTSPRSDAHGVSLGGQLQRPRAFSQSAVHTLERREKERTLDNVGLFQSRHPLHPRRPSEDVTSDEEPMVICEEGDDDVIEDSFADGSIDLKCKERVTDSDDENDHADEADSKRTFQPVHSSLAFSPTGATSIKDEEGHEKNPDKKEKRGMGGANLDNGGPKEGKGGGGGGQVPFHVNSASVTGINANLPHDAGTYPLQGAVRMAPTVVTNVVRPITSTPVPIASKPADGGLAVGTLPPDGKPKLLIGAGGAGGGGYFPSSSPKPNGQGSLVAGLVLGGTFPNQPTVQLITPPQATPCNGAASNGAVPLPLLHHQFLPAASITPPSGGKPVTQVQYILPTLPATANPNSPSSQQTSSVLTLPSAAPTHVTLANGVHSGAGQGIRYASVPAVGGVSPGGGVQAQSPVLQSKMLVPMATVGTGSTPPQPISLVGPPLPVQNGTQPGSKIIQIAPMPVVQTNVHPGGSMHTGSSFPVSMPTATVMAPGPTPTQTVLLTPPPTRITYVPSTPGVAAPLPLGSTPAVSSTQQTPSPAGPSFLQSPVATLGFTAIAPAGQALVQPIVASQPPLLAPCPPPSGLSQASQASTGTRQLVTAIYPSVSLAGGVVSVTAVPQSTASSTSIPASSSTPQAKTSLAVAAQTDALLQSQVNMHMENERGPESRKEMEKQRDLVVSKDGHHTPPSGLEESVQPSCTSHTHKGQHCEGKEDGKKGSKMERESERDVGGGPSQTERARAMEGETETQAETNSKDESREAGRREASVLDPPPPPLQTDPPSAKKIKFRPPPLKNTTDAGDKALFGSSFEERLKELPEFKPEDVLPSPNLQSLATSPRAILGSYRKKRRNSTDLDSTDDPSSPRRKSRRLSSCSSEPNTPKSAAKCEGDIFTFDRAVGDTEHILEELDRVPPSSLRRMLDQRRALVMQLFQENGFFPSAQATAAFQARHSDTFPSKVCLQLKIREVRQKIMQTAGSSETVGGVASSDSASTPGPSNPAARENSEADERARATEEPKKDAGDPQESR</sequence>
<evidence type="ECO:0000256" key="1">
    <source>
        <dbReference type="ARBA" id="ARBA00022553"/>
    </source>
</evidence>
<accession>A0ABQ8LR96</accession>
<feature type="compositionally biased region" description="Basic and acidic residues" evidence="7">
    <location>
        <begin position="304"/>
        <end position="321"/>
    </location>
</feature>
<feature type="compositionally biased region" description="Basic and acidic residues" evidence="7">
    <location>
        <begin position="595"/>
        <end position="625"/>
    </location>
</feature>
<feature type="region of interest" description="Disordered" evidence="7">
    <location>
        <begin position="595"/>
        <end position="639"/>
    </location>
</feature>
<feature type="region of interest" description="Disordered" evidence="7">
    <location>
        <begin position="2477"/>
        <end position="2530"/>
    </location>
</feature>
<comment type="caution">
    <text evidence="9">The sequence shown here is derived from an EMBL/GenBank/DDBJ whole genome shotgun (WGS) entry which is preliminary data.</text>
</comment>
<dbReference type="InterPro" id="IPR009071">
    <property type="entry name" value="HMG_box_dom"/>
</dbReference>
<dbReference type="InterPro" id="IPR052412">
    <property type="entry name" value="CC-Dev_Transcription_Reg"/>
</dbReference>
<feature type="compositionally biased region" description="Polar residues" evidence="7">
    <location>
        <begin position="1630"/>
        <end position="1643"/>
    </location>
</feature>
<evidence type="ECO:0000256" key="3">
    <source>
        <dbReference type="ARBA" id="ARBA00023125"/>
    </source>
</evidence>
<feature type="compositionally biased region" description="Polar residues" evidence="7">
    <location>
        <begin position="1493"/>
        <end position="1505"/>
    </location>
</feature>
<dbReference type="InterPro" id="IPR036910">
    <property type="entry name" value="HMG_box_dom_sf"/>
</dbReference>
<feature type="compositionally biased region" description="Polar residues" evidence="7">
    <location>
        <begin position="1364"/>
        <end position="1373"/>
    </location>
</feature>
<dbReference type="InterPro" id="IPR058607">
    <property type="entry name" value="HMG-box_Cic-like"/>
</dbReference>
<dbReference type="Gene3D" id="1.10.30.10">
    <property type="entry name" value="High mobility group box domain"/>
    <property type="match status" value="1"/>
</dbReference>
<dbReference type="SUPFAM" id="SSF47095">
    <property type="entry name" value="HMG-box"/>
    <property type="match status" value="1"/>
</dbReference>
<proteinExistence type="predicted"/>
<dbReference type="InterPro" id="IPR032147">
    <property type="entry name" value="Cic_dom"/>
</dbReference>
<feature type="region of interest" description="Disordered" evidence="7">
    <location>
        <begin position="2162"/>
        <end position="2388"/>
    </location>
</feature>
<feature type="compositionally biased region" description="Basic and acidic residues" evidence="7">
    <location>
        <begin position="109"/>
        <end position="119"/>
    </location>
</feature>
<feature type="region of interest" description="Disordered" evidence="7">
    <location>
        <begin position="721"/>
        <end position="775"/>
    </location>
</feature>
<feature type="region of interest" description="Disordered" evidence="7">
    <location>
        <begin position="1472"/>
        <end position="1579"/>
    </location>
</feature>
<feature type="compositionally biased region" description="Low complexity" evidence="7">
    <location>
        <begin position="223"/>
        <end position="244"/>
    </location>
</feature>
<organism evidence="9 10">
    <name type="scientific">Labeo rohita</name>
    <name type="common">Indian major carp</name>
    <name type="synonym">Cyprinus rohita</name>
    <dbReference type="NCBI Taxonomy" id="84645"/>
    <lineage>
        <taxon>Eukaryota</taxon>
        <taxon>Metazoa</taxon>
        <taxon>Chordata</taxon>
        <taxon>Craniata</taxon>
        <taxon>Vertebrata</taxon>
        <taxon>Euteleostomi</taxon>
        <taxon>Actinopterygii</taxon>
        <taxon>Neopterygii</taxon>
        <taxon>Teleostei</taxon>
        <taxon>Ostariophysi</taxon>
        <taxon>Cypriniformes</taxon>
        <taxon>Cyprinidae</taxon>
        <taxon>Labeoninae</taxon>
        <taxon>Labeonini</taxon>
        <taxon>Labeo</taxon>
    </lineage>
</organism>
<feature type="compositionally biased region" description="Basic and acidic residues" evidence="7">
    <location>
        <begin position="1386"/>
        <end position="1398"/>
    </location>
</feature>
<dbReference type="Proteomes" id="UP000830375">
    <property type="component" value="Unassembled WGS sequence"/>
</dbReference>
<dbReference type="PANTHER" id="PTHR13059:SF14">
    <property type="entry name" value="PROTEIN CAPICUA HOMOLOG ISOFORM X1"/>
    <property type="match status" value="1"/>
</dbReference>
<feature type="compositionally biased region" description="Pro residues" evidence="7">
    <location>
        <begin position="1071"/>
        <end position="1087"/>
    </location>
</feature>
<feature type="compositionally biased region" description="Basic and acidic residues" evidence="7">
    <location>
        <begin position="2313"/>
        <end position="2327"/>
    </location>
</feature>
<dbReference type="CDD" id="cd21990">
    <property type="entry name" value="HMG-box_CIC-like"/>
    <property type="match status" value="1"/>
</dbReference>
<evidence type="ECO:0000256" key="7">
    <source>
        <dbReference type="SAM" id="MobiDB-lite"/>
    </source>
</evidence>
<feature type="region of interest" description="Disordered" evidence="7">
    <location>
        <begin position="1316"/>
        <end position="1399"/>
    </location>
</feature>
<reference evidence="9 10" key="1">
    <citation type="submission" date="2022-01" db="EMBL/GenBank/DDBJ databases">
        <title>A high-quality chromosome-level genome assembly of rohu carp, Labeo rohita.</title>
        <authorList>
            <person name="Arick M.A. II"/>
            <person name="Hsu C.-Y."/>
            <person name="Magbanua Z."/>
            <person name="Pechanova O."/>
            <person name="Grover C."/>
            <person name="Miller E."/>
            <person name="Thrash A."/>
            <person name="Ezzel L."/>
            <person name="Alam S."/>
            <person name="Benzie J."/>
            <person name="Hamilton M."/>
            <person name="Karsi A."/>
            <person name="Lawrence M.L."/>
            <person name="Peterson D.G."/>
        </authorList>
    </citation>
    <scope>NUCLEOTIDE SEQUENCE [LARGE SCALE GENOMIC DNA]</scope>
    <source>
        <strain evidence="10">BAU-BD-2019</strain>
        <tissue evidence="9">Blood</tissue>
    </source>
</reference>
<feature type="compositionally biased region" description="Polar residues" evidence="7">
    <location>
        <begin position="291"/>
        <end position="303"/>
    </location>
</feature>
<feature type="DNA-binding region" description="HMG box" evidence="6">
    <location>
        <begin position="1397"/>
        <end position="1465"/>
    </location>
</feature>
<feature type="compositionally biased region" description="Basic and acidic residues" evidence="7">
    <location>
        <begin position="824"/>
        <end position="836"/>
    </location>
</feature>
<feature type="compositionally biased region" description="Polar residues" evidence="7">
    <location>
        <begin position="987"/>
        <end position="998"/>
    </location>
</feature>
<evidence type="ECO:0000313" key="9">
    <source>
        <dbReference type="EMBL" id="KAI2653163.1"/>
    </source>
</evidence>
<feature type="region of interest" description="Disordered" evidence="7">
    <location>
        <begin position="824"/>
        <end position="888"/>
    </location>
</feature>
<feature type="compositionally biased region" description="Basic and acidic residues" evidence="7">
    <location>
        <begin position="2257"/>
        <end position="2271"/>
    </location>
</feature>
<dbReference type="Pfam" id="PF00505">
    <property type="entry name" value="HMG_box"/>
    <property type="match status" value="1"/>
</dbReference>
<evidence type="ECO:0000313" key="10">
    <source>
        <dbReference type="Proteomes" id="UP000830375"/>
    </source>
</evidence>
<name>A0ABQ8LR96_LABRO</name>
<evidence type="ECO:0000256" key="4">
    <source>
        <dbReference type="ARBA" id="ARBA00023163"/>
    </source>
</evidence>
<dbReference type="InterPro" id="IPR058606">
    <property type="entry name" value="HTH_Cic_C"/>
</dbReference>
<evidence type="ECO:0000259" key="8">
    <source>
        <dbReference type="PROSITE" id="PS50118"/>
    </source>
</evidence>
<protein>
    <recommendedName>
        <fullName evidence="8">HMG box domain-containing protein</fullName>
    </recommendedName>
</protein>
<dbReference type="EMBL" id="JACTAM010000019">
    <property type="protein sequence ID" value="KAI2653163.1"/>
    <property type="molecule type" value="Genomic_DNA"/>
</dbReference>
<evidence type="ECO:0000256" key="6">
    <source>
        <dbReference type="PROSITE-ProRule" id="PRU00267"/>
    </source>
</evidence>
<feature type="region of interest" description="Disordered" evidence="7">
    <location>
        <begin position="952"/>
        <end position="1029"/>
    </location>
</feature>
<evidence type="ECO:0000256" key="2">
    <source>
        <dbReference type="ARBA" id="ARBA00023015"/>
    </source>
</evidence>
<evidence type="ECO:0000256" key="5">
    <source>
        <dbReference type="ARBA" id="ARBA00023242"/>
    </source>
</evidence>
<feature type="compositionally biased region" description="Basic and acidic residues" evidence="7">
    <location>
        <begin position="2163"/>
        <end position="2189"/>
    </location>
</feature>
<keyword evidence="5 6" id="KW-0539">Nucleus</keyword>
<feature type="compositionally biased region" description="Acidic residues" evidence="7">
    <location>
        <begin position="1350"/>
        <end position="1359"/>
    </location>
</feature>
<dbReference type="Pfam" id="PF16090">
    <property type="entry name" value="DUF4819"/>
    <property type="match status" value="1"/>
</dbReference>
<dbReference type="Pfam" id="PF25981">
    <property type="entry name" value="HTH_Cic_C"/>
    <property type="match status" value="1"/>
</dbReference>
<keyword evidence="2" id="KW-0805">Transcription regulation</keyword>
<feature type="compositionally biased region" description="Basic and acidic residues" evidence="7">
    <location>
        <begin position="2505"/>
        <end position="2530"/>
    </location>
</feature>
<feature type="region of interest" description="Disordered" evidence="7">
    <location>
        <begin position="33"/>
        <end position="342"/>
    </location>
</feature>
<feature type="compositionally biased region" description="Basic and acidic residues" evidence="7">
    <location>
        <begin position="2211"/>
        <end position="2233"/>
    </location>
</feature>
<feature type="compositionally biased region" description="Polar residues" evidence="7">
    <location>
        <begin position="2477"/>
        <end position="2497"/>
    </location>
</feature>
<dbReference type="PROSITE" id="PS50118">
    <property type="entry name" value="HMG_BOX_2"/>
    <property type="match status" value="1"/>
</dbReference>
<keyword evidence="4" id="KW-0804">Transcription</keyword>
<feature type="region of interest" description="Disordered" evidence="7">
    <location>
        <begin position="1607"/>
        <end position="1689"/>
    </location>
</feature>
<keyword evidence="10" id="KW-1185">Reference proteome</keyword>
<feature type="compositionally biased region" description="Basic and acidic residues" evidence="7">
    <location>
        <begin position="76"/>
        <end position="90"/>
    </location>
</feature>
<feature type="region of interest" description="Disordered" evidence="7">
    <location>
        <begin position="1042"/>
        <end position="1144"/>
    </location>
</feature>